<dbReference type="RefSeq" id="WP_296942832.1">
    <property type="nucleotide sequence ID" value="NZ_LT599032.1"/>
</dbReference>
<proteinExistence type="predicted"/>
<dbReference type="EMBL" id="FLUM01000003">
    <property type="protein sequence ID" value="SBW04148.1"/>
    <property type="molecule type" value="Genomic_DNA"/>
</dbReference>
<reference evidence="3" key="1">
    <citation type="submission" date="2016-04" db="EMBL/GenBank/DDBJ databases">
        <authorList>
            <person name="Evans L.H."/>
            <person name="Alamgir A."/>
            <person name="Owens N."/>
            <person name="Weber N.D."/>
            <person name="Virtaneva K."/>
            <person name="Barbian K."/>
            <person name="Babar A."/>
            <person name="Rosenke K."/>
        </authorList>
    </citation>
    <scope>NUCLEOTIDE SEQUENCE</scope>
    <source>
        <strain evidence="3">86-1</strain>
    </source>
</reference>
<organism evidence="3">
    <name type="scientific">uncultured Dysgonomonas sp</name>
    <dbReference type="NCBI Taxonomy" id="206096"/>
    <lineage>
        <taxon>Bacteria</taxon>
        <taxon>Pseudomonadati</taxon>
        <taxon>Bacteroidota</taxon>
        <taxon>Bacteroidia</taxon>
        <taxon>Bacteroidales</taxon>
        <taxon>Dysgonomonadaceae</taxon>
        <taxon>Dysgonomonas</taxon>
        <taxon>environmental samples</taxon>
    </lineage>
</organism>
<protein>
    <recommendedName>
        <fullName evidence="2">Peptidase C45 hydrolase domain-containing protein</fullName>
    </recommendedName>
</protein>
<feature type="domain" description="Peptidase C45 hydrolase" evidence="2">
    <location>
        <begin position="49"/>
        <end position="220"/>
    </location>
</feature>
<feature type="signal peptide" evidence="1">
    <location>
        <begin position="1"/>
        <end position="20"/>
    </location>
</feature>
<dbReference type="Gene3D" id="3.60.60.10">
    <property type="entry name" value="Penicillin V Acylase, Chain A"/>
    <property type="match status" value="1"/>
</dbReference>
<sequence length="405" mass="45496">MKRTLFIFLLSFIISFPVLACTTAIISGKYTADGRPLLYKHRDTGSLQNKLMYFTDGKYSYTGIVNSSDKAGKEVWGGYNSTGFAIMNSASYNLNPDEDGKDELEGVVMKLALQRCATLADFERLLDSLPKPMYVSANFGVIDAQGGAAYYETGDYTYKKFDANDTNTAPLGYIVRTNYSFSGDRERDKGISRYQAAEPLFYKASLSNSLSYRFLLQDVSRHLTHGLTGVNLYDQMPENANKRIFVPFRDFIPRYSTSSVMVVQGVKDKESPALTTMWTILGSPLTAVAVPVWLNKENIYPSVLLADETGNAKLCDWSLQLKKQLFPITRGEGTDYINLAALISADGNGIMQKVQSHENRILNDADALLSKWRTNGYDPKDLKYFCHQTDIYVSDLYFMTFAIRK</sequence>
<name>A0A212JXP4_9BACT</name>
<gene>
    <name evidence="3" type="ORF">KL86DYS1_30763</name>
</gene>
<keyword evidence="1" id="KW-0732">Signal</keyword>
<dbReference type="Pfam" id="PF03417">
    <property type="entry name" value="AAT"/>
    <property type="match status" value="1"/>
</dbReference>
<evidence type="ECO:0000313" key="3">
    <source>
        <dbReference type="EMBL" id="SBW04148.1"/>
    </source>
</evidence>
<evidence type="ECO:0000259" key="2">
    <source>
        <dbReference type="Pfam" id="PF03417"/>
    </source>
</evidence>
<dbReference type="AlphaFoldDB" id="A0A212JXP4"/>
<evidence type="ECO:0000256" key="1">
    <source>
        <dbReference type="SAM" id="SignalP"/>
    </source>
</evidence>
<accession>A0A212JXP4</accession>
<dbReference type="InterPro" id="IPR005079">
    <property type="entry name" value="Peptidase_C45_hydrolase"/>
</dbReference>
<feature type="chain" id="PRO_5013324383" description="Peptidase C45 hydrolase domain-containing protein" evidence="1">
    <location>
        <begin position="21"/>
        <end position="405"/>
    </location>
</feature>